<sequence length="247" mass="27578">MGANFADSAELSCQSPREGNEKPLIVSLLIFSPIFQETGIYPKSTERILGSSINEINMVRQQQAEEFEIKDLGATKQMLGMRISINRFSLHDAKTRSTPLGSHLNPSKNQSPKIDEERKYMSQDPYASALGSLLYAMVCTRPDIAHAVGVVSRYISYPGKEHLEDVKWILLYFKDTSSMTLCFKKNNIILKGFTDANLGGNLDSRKSTTGYVFTLGGTAVIWMSRFHKSVALSTNEAEYMEISEAEK</sequence>
<dbReference type="Proteomes" id="UP000790787">
    <property type="component" value="Chromosome 15"/>
</dbReference>
<organism evidence="1 2">
    <name type="scientific">Nicotiana tabacum</name>
    <name type="common">Common tobacco</name>
    <dbReference type="NCBI Taxonomy" id="4097"/>
    <lineage>
        <taxon>Eukaryota</taxon>
        <taxon>Viridiplantae</taxon>
        <taxon>Streptophyta</taxon>
        <taxon>Embryophyta</taxon>
        <taxon>Tracheophyta</taxon>
        <taxon>Spermatophyta</taxon>
        <taxon>Magnoliopsida</taxon>
        <taxon>eudicotyledons</taxon>
        <taxon>Gunneridae</taxon>
        <taxon>Pentapetalae</taxon>
        <taxon>asterids</taxon>
        <taxon>lamiids</taxon>
        <taxon>Solanales</taxon>
        <taxon>Solanaceae</taxon>
        <taxon>Nicotianoideae</taxon>
        <taxon>Nicotianeae</taxon>
        <taxon>Nicotiana</taxon>
    </lineage>
</organism>
<reference evidence="2" key="2">
    <citation type="submission" date="2025-08" db="UniProtKB">
        <authorList>
            <consortium name="RefSeq"/>
        </authorList>
    </citation>
    <scope>IDENTIFICATION</scope>
    <source>
        <tissue evidence="2">Leaf</tissue>
    </source>
</reference>
<proteinExistence type="predicted"/>
<evidence type="ECO:0000313" key="1">
    <source>
        <dbReference type="Proteomes" id="UP000790787"/>
    </source>
</evidence>
<name>A0AC58SR88_TOBAC</name>
<reference evidence="1" key="1">
    <citation type="journal article" date="2014" name="Nat. Commun.">
        <title>The tobacco genome sequence and its comparison with those of tomato and potato.</title>
        <authorList>
            <person name="Sierro N."/>
            <person name="Battey J.N."/>
            <person name="Ouadi S."/>
            <person name="Bakaher N."/>
            <person name="Bovet L."/>
            <person name="Willig A."/>
            <person name="Goepfert S."/>
            <person name="Peitsch M.C."/>
            <person name="Ivanov N.V."/>
        </authorList>
    </citation>
    <scope>NUCLEOTIDE SEQUENCE [LARGE SCALE GENOMIC DNA]</scope>
</reference>
<evidence type="ECO:0000313" key="2">
    <source>
        <dbReference type="RefSeq" id="XP_075087489.1"/>
    </source>
</evidence>
<accession>A0AC58SR88</accession>
<dbReference type="RefSeq" id="XP_075087489.1">
    <property type="nucleotide sequence ID" value="XM_075231388.1"/>
</dbReference>
<protein>
    <submittedName>
        <fullName evidence="2">Secreted RxLR effector protein 161-like</fullName>
    </submittedName>
</protein>
<gene>
    <name evidence="2" type="primary">LOC142169520</name>
</gene>
<keyword evidence="1" id="KW-1185">Reference proteome</keyword>